<dbReference type="Proteomes" id="UP001596023">
    <property type="component" value="Unassembled WGS sequence"/>
</dbReference>
<keyword evidence="3" id="KW-1185">Reference proteome</keyword>
<dbReference type="InterPro" id="IPR025343">
    <property type="entry name" value="DUF4099"/>
</dbReference>
<protein>
    <submittedName>
        <fullName evidence="2">DUF4099 domain-containing protein</fullName>
    </submittedName>
</protein>
<comment type="caution">
    <text evidence="2">The sequence shown here is derived from an EMBL/GenBank/DDBJ whole genome shotgun (WGS) entry which is preliminary data.</text>
</comment>
<gene>
    <name evidence="2" type="ORF">ACFO6W_21740</name>
</gene>
<name>A0ABV9L236_9BACT</name>
<accession>A0ABV9L236</accession>
<evidence type="ECO:0000259" key="1">
    <source>
        <dbReference type="Pfam" id="PF13351"/>
    </source>
</evidence>
<dbReference type="Pfam" id="PF13351">
    <property type="entry name" value="DUF4099"/>
    <property type="match status" value="1"/>
</dbReference>
<dbReference type="EMBL" id="JBHSGN010000131">
    <property type="protein sequence ID" value="MFC4676309.1"/>
    <property type="molecule type" value="Genomic_DNA"/>
</dbReference>
<proteinExistence type="predicted"/>
<sequence>MHKKKPLVFPEETVNWNELEAIGIYKDDLEKKGELESLLNGEKTGSINLHLMLNGINIDLDATLQLIPQDDLYIVEVRGISPE</sequence>
<feature type="domain" description="DUF4099" evidence="1">
    <location>
        <begin position="9"/>
        <end position="71"/>
    </location>
</feature>
<organism evidence="2 3">
    <name type="scientific">Dysgonomonas termitidis</name>
    <dbReference type="NCBI Taxonomy" id="1516126"/>
    <lineage>
        <taxon>Bacteria</taxon>
        <taxon>Pseudomonadati</taxon>
        <taxon>Bacteroidota</taxon>
        <taxon>Bacteroidia</taxon>
        <taxon>Bacteroidales</taxon>
        <taxon>Dysgonomonadaceae</taxon>
        <taxon>Dysgonomonas</taxon>
    </lineage>
</organism>
<evidence type="ECO:0000313" key="3">
    <source>
        <dbReference type="Proteomes" id="UP001596023"/>
    </source>
</evidence>
<reference evidence="3" key="1">
    <citation type="journal article" date="2019" name="Int. J. Syst. Evol. Microbiol.">
        <title>The Global Catalogue of Microorganisms (GCM) 10K type strain sequencing project: providing services to taxonomists for standard genome sequencing and annotation.</title>
        <authorList>
            <consortium name="The Broad Institute Genomics Platform"/>
            <consortium name="The Broad Institute Genome Sequencing Center for Infectious Disease"/>
            <person name="Wu L."/>
            <person name="Ma J."/>
        </authorList>
    </citation>
    <scope>NUCLEOTIDE SEQUENCE [LARGE SCALE GENOMIC DNA]</scope>
    <source>
        <strain evidence="3">CCUG 66188</strain>
    </source>
</reference>
<dbReference type="RefSeq" id="WP_380000412.1">
    <property type="nucleotide sequence ID" value="NZ_JBHSGN010000131.1"/>
</dbReference>
<evidence type="ECO:0000313" key="2">
    <source>
        <dbReference type="EMBL" id="MFC4676309.1"/>
    </source>
</evidence>